<dbReference type="NCBIfam" id="TIGR01845">
    <property type="entry name" value="outer_NodT"/>
    <property type="match status" value="1"/>
</dbReference>
<accession>L0WDC8</accession>
<dbReference type="PATRIC" id="fig|1177179.3.peg.1434"/>
<comment type="caution">
    <text evidence="3">The sequence shown here is derived from an EMBL/GenBank/DDBJ whole genome shotgun (WGS) entry which is preliminary data.</text>
</comment>
<name>L0WDC8_9GAMM</name>
<evidence type="ECO:0000313" key="3">
    <source>
        <dbReference type="EMBL" id="EKF74778.1"/>
    </source>
</evidence>
<dbReference type="AlphaFoldDB" id="L0WDC8"/>
<proteinExistence type="inferred from homology"/>
<keyword evidence="2" id="KW-0472">Membrane</keyword>
<dbReference type="Proteomes" id="UP000010164">
    <property type="component" value="Unassembled WGS sequence"/>
</dbReference>
<dbReference type="PANTHER" id="PTHR30203:SF33">
    <property type="entry name" value="BLR4455 PROTEIN"/>
    <property type="match status" value="1"/>
</dbReference>
<keyword evidence="2" id="KW-0812">Transmembrane</keyword>
<gene>
    <name evidence="3" type="ORF">A11A3_07138</name>
</gene>
<evidence type="ECO:0000256" key="2">
    <source>
        <dbReference type="RuleBase" id="RU362097"/>
    </source>
</evidence>
<protein>
    <submittedName>
        <fullName evidence="3">ABC transporter outer membrane protein</fullName>
    </submittedName>
</protein>
<sequence>MLVLGGCAVRSGLETPQPSLPAQWLNQESASAAMVAQPQWWRQFHSDTLDGLVRKALNANTDLLAATARVDQAQAQLQQAGASLFPSLGLSGSGSRSGVVGEGGSNSYAINANASYEVDLWGKLRGSRDAAEATLQASAFSRDTVQLTVVASVVNTYLQVCYLTDNLALARDNLALAEKVLAVVQAKAQYGAVSRQDLAQQKTVVANQRARLPALRQQLLESRYALAVLVGEMPQQFNLTAESLADLALPTVQAGLPDQVLARRPDVAAALATLMAADARVAVARADYWPSITLTGSAGYGSSALSELLSGDALYSLGLSLGETLFDGGARRARTDQARAAWREQVASYTGTLLTALQEVDQSLAAIQSLSAQTGYRQEALSEAEKAFTVAQVRYREGETEITDMLSVQSQLNSARQNSLDLVLSQYQARVTLYRVLGQGSEPGSLAADS</sequence>
<dbReference type="STRING" id="1177179.A11A3_07138"/>
<comment type="subcellular location">
    <subcellularLocation>
        <location evidence="2">Cell outer membrane</location>
        <topology evidence="2">Lipid-anchor</topology>
    </subcellularLocation>
</comment>
<dbReference type="Gene3D" id="2.20.200.10">
    <property type="entry name" value="Outer membrane efflux proteins (OEP)"/>
    <property type="match status" value="1"/>
</dbReference>
<keyword evidence="2" id="KW-1134">Transmembrane beta strand</keyword>
<keyword evidence="4" id="KW-1185">Reference proteome</keyword>
<comment type="similarity">
    <text evidence="1 2">Belongs to the outer membrane factor (OMF) (TC 1.B.17) family.</text>
</comment>
<dbReference type="GO" id="GO:0009279">
    <property type="term" value="C:cell outer membrane"/>
    <property type="evidence" value="ECO:0007669"/>
    <property type="project" value="UniProtKB-SubCell"/>
</dbReference>
<evidence type="ECO:0000256" key="1">
    <source>
        <dbReference type="ARBA" id="ARBA00007613"/>
    </source>
</evidence>
<evidence type="ECO:0000313" key="4">
    <source>
        <dbReference type="Proteomes" id="UP000010164"/>
    </source>
</evidence>
<dbReference type="PANTHER" id="PTHR30203">
    <property type="entry name" value="OUTER MEMBRANE CATION EFFLUX PROTEIN"/>
    <property type="match status" value="1"/>
</dbReference>
<reference evidence="3 4" key="1">
    <citation type="journal article" date="2012" name="J. Bacteriol.">
        <title>Genome Sequence of the Alkane-Degrading Bacterium Alcanivorax hongdengensis Type Strain A-11-3.</title>
        <authorList>
            <person name="Lai Q."/>
            <person name="Shao Z."/>
        </authorList>
    </citation>
    <scope>NUCLEOTIDE SEQUENCE [LARGE SCALE GENOMIC DNA]</scope>
    <source>
        <strain evidence="3 4">A-11-3</strain>
    </source>
</reference>
<dbReference type="GO" id="GO:0015562">
    <property type="term" value="F:efflux transmembrane transporter activity"/>
    <property type="evidence" value="ECO:0007669"/>
    <property type="project" value="InterPro"/>
</dbReference>
<keyword evidence="2" id="KW-0564">Palmitate</keyword>
<dbReference type="Pfam" id="PF02321">
    <property type="entry name" value="OEP"/>
    <property type="match status" value="2"/>
</dbReference>
<organism evidence="3 4">
    <name type="scientific">Alcanivorax hongdengensis A-11-3</name>
    <dbReference type="NCBI Taxonomy" id="1177179"/>
    <lineage>
        <taxon>Bacteria</taxon>
        <taxon>Pseudomonadati</taxon>
        <taxon>Pseudomonadota</taxon>
        <taxon>Gammaproteobacteria</taxon>
        <taxon>Oceanospirillales</taxon>
        <taxon>Alcanivoracaceae</taxon>
        <taxon>Alcanivorax</taxon>
    </lineage>
</organism>
<dbReference type="eggNOG" id="COG1538">
    <property type="taxonomic scope" value="Bacteria"/>
</dbReference>
<dbReference type="SUPFAM" id="SSF56954">
    <property type="entry name" value="Outer membrane efflux proteins (OEP)"/>
    <property type="match status" value="1"/>
</dbReference>
<dbReference type="EMBL" id="AMRJ01000008">
    <property type="protein sequence ID" value="EKF74778.1"/>
    <property type="molecule type" value="Genomic_DNA"/>
</dbReference>
<dbReference type="InterPro" id="IPR003423">
    <property type="entry name" value="OMP_efflux"/>
</dbReference>
<keyword evidence="2" id="KW-0449">Lipoprotein</keyword>
<dbReference type="Gene3D" id="1.20.1600.10">
    <property type="entry name" value="Outer membrane efflux proteins (OEP)"/>
    <property type="match status" value="1"/>
</dbReference>
<dbReference type="InterPro" id="IPR010131">
    <property type="entry name" value="MdtP/NodT-like"/>
</dbReference>